<feature type="compositionally biased region" description="Low complexity" evidence="1">
    <location>
        <begin position="20"/>
        <end position="31"/>
    </location>
</feature>
<reference evidence="2" key="2">
    <citation type="submission" date="2023-06" db="EMBL/GenBank/DDBJ databases">
        <authorList>
            <person name="Kobayashi Y."/>
            <person name="Kayamori A."/>
            <person name="Aoki K."/>
            <person name="Shiwa Y."/>
            <person name="Fujita N."/>
            <person name="Sugita T."/>
            <person name="Iwasaki W."/>
            <person name="Tanaka N."/>
            <person name="Takashima M."/>
        </authorList>
    </citation>
    <scope>NUCLEOTIDE SEQUENCE</scope>
    <source>
        <strain evidence="2">HIS016</strain>
    </source>
</reference>
<reference evidence="2" key="1">
    <citation type="journal article" date="2023" name="BMC Genomics">
        <title>Chromosome-level genome assemblies of Cutaneotrichosporon spp. (Trichosporonales, Basidiomycota) reveal imbalanced evolution between nucleotide sequences and chromosome synteny.</title>
        <authorList>
            <person name="Kobayashi Y."/>
            <person name="Kayamori A."/>
            <person name="Aoki K."/>
            <person name="Shiwa Y."/>
            <person name="Matsutani M."/>
            <person name="Fujita N."/>
            <person name="Sugita T."/>
            <person name="Iwasaki W."/>
            <person name="Tanaka N."/>
            <person name="Takashima M."/>
        </authorList>
    </citation>
    <scope>NUCLEOTIDE SEQUENCE</scope>
    <source>
        <strain evidence="2">HIS016</strain>
    </source>
</reference>
<feature type="compositionally biased region" description="Basic residues" evidence="1">
    <location>
        <begin position="200"/>
        <end position="211"/>
    </location>
</feature>
<gene>
    <name evidence="2" type="ORF">CspeluHIS016_0803200</name>
</gene>
<dbReference type="AlphaFoldDB" id="A0AAD3TZF4"/>
<feature type="region of interest" description="Disordered" evidence="1">
    <location>
        <begin position="140"/>
        <end position="213"/>
    </location>
</feature>
<evidence type="ECO:0000313" key="3">
    <source>
        <dbReference type="Proteomes" id="UP001222932"/>
    </source>
</evidence>
<dbReference type="Proteomes" id="UP001222932">
    <property type="component" value="Unassembled WGS sequence"/>
</dbReference>
<proteinExistence type="predicted"/>
<feature type="region of interest" description="Disordered" evidence="1">
    <location>
        <begin position="1"/>
        <end position="121"/>
    </location>
</feature>
<feature type="compositionally biased region" description="Basic residues" evidence="1">
    <location>
        <begin position="159"/>
        <end position="172"/>
    </location>
</feature>
<accession>A0AAD3TZF4</accession>
<organism evidence="2 3">
    <name type="scientific">Cutaneotrichosporon spelunceum</name>
    <dbReference type="NCBI Taxonomy" id="1672016"/>
    <lineage>
        <taxon>Eukaryota</taxon>
        <taxon>Fungi</taxon>
        <taxon>Dikarya</taxon>
        <taxon>Basidiomycota</taxon>
        <taxon>Agaricomycotina</taxon>
        <taxon>Tremellomycetes</taxon>
        <taxon>Trichosporonales</taxon>
        <taxon>Trichosporonaceae</taxon>
        <taxon>Cutaneotrichosporon</taxon>
    </lineage>
</organism>
<keyword evidence="3" id="KW-1185">Reference proteome</keyword>
<evidence type="ECO:0000313" key="2">
    <source>
        <dbReference type="EMBL" id="GMK59714.1"/>
    </source>
</evidence>
<evidence type="ECO:0000256" key="1">
    <source>
        <dbReference type="SAM" id="MobiDB-lite"/>
    </source>
</evidence>
<feature type="compositionally biased region" description="Basic residues" evidence="1">
    <location>
        <begin position="179"/>
        <end position="190"/>
    </location>
</feature>
<sequence>MSSPPYIDRHSDNRSVSGATTPMPTTPTPSTQDAEYRSPSPETIDTRFPPRSTSYTPSRHLSPLRVPSSLEPIGFEDLDIHIPSFDTPEPQLDKSESVEEWGSFNPSQDQPGLPSLVADTSSFDKAPSLADRIGDAFIDQEERISHLPSRPDCYSPTHRDRRHGRHSHTHRGGHQDRHSHTHHDRRRRSHYVSPTSGRSKSPRKKDWHRPSYRTTKLPLERRISDSYRPVILPRAQRTALIGPIPRSVCHQELAAYLLRHVGMIEHLYIKNAVAKVVFGRADAILAHDKLHDVLIDNHWPLSVILPDVERGNYRFP</sequence>
<protein>
    <submittedName>
        <fullName evidence="2">Uncharacterized protein</fullName>
    </submittedName>
</protein>
<name>A0AAD3TZF4_9TREE</name>
<dbReference type="EMBL" id="BTCM01000008">
    <property type="protein sequence ID" value="GMK59714.1"/>
    <property type="molecule type" value="Genomic_DNA"/>
</dbReference>
<comment type="caution">
    <text evidence="2">The sequence shown here is derived from an EMBL/GenBank/DDBJ whole genome shotgun (WGS) entry which is preliminary data.</text>
</comment>